<organism evidence="3 4">
    <name type="scientific">Pseudomonas citronellolis</name>
    <dbReference type="NCBI Taxonomy" id="53408"/>
    <lineage>
        <taxon>Bacteria</taxon>
        <taxon>Pseudomonadati</taxon>
        <taxon>Pseudomonadota</taxon>
        <taxon>Gammaproteobacteria</taxon>
        <taxon>Pseudomonadales</taxon>
        <taxon>Pseudomonadaceae</taxon>
        <taxon>Pseudomonas</taxon>
    </lineage>
</organism>
<feature type="domain" description="SUI1" evidence="2">
    <location>
        <begin position="67"/>
        <end position="137"/>
    </location>
</feature>
<dbReference type="RefSeq" id="WP_276214661.1">
    <property type="nucleotide sequence ID" value="NZ_JARJLR010000233.1"/>
</dbReference>
<gene>
    <name evidence="3" type="ORF">P3W55_13310</name>
</gene>
<dbReference type="GO" id="GO:0003743">
    <property type="term" value="F:translation initiation factor activity"/>
    <property type="evidence" value="ECO:0007669"/>
    <property type="project" value="InterPro"/>
</dbReference>
<evidence type="ECO:0000313" key="3">
    <source>
        <dbReference type="EMBL" id="MDF3842688.1"/>
    </source>
</evidence>
<reference evidence="3" key="1">
    <citation type="submission" date="2023-03" db="EMBL/GenBank/DDBJ databases">
        <title>Draft assemblies of triclosan tolerant bacteria isolated from returned activated sludge.</title>
        <authorList>
            <person name="Van Hamelsveld S."/>
        </authorList>
    </citation>
    <scope>NUCLEOTIDE SEQUENCE</scope>
    <source>
        <strain evidence="3">GW210015_S63</strain>
    </source>
</reference>
<dbReference type="Proteomes" id="UP001220662">
    <property type="component" value="Unassembled WGS sequence"/>
</dbReference>
<comment type="caution">
    <text evidence="3">The sequence shown here is derived from an EMBL/GenBank/DDBJ whole genome shotgun (WGS) entry which is preliminary data.</text>
</comment>
<dbReference type="AlphaFoldDB" id="A0AAW6P8I2"/>
<dbReference type="GO" id="GO:0003677">
    <property type="term" value="F:DNA binding"/>
    <property type="evidence" value="ECO:0007669"/>
    <property type="project" value="InterPro"/>
</dbReference>
<protein>
    <recommendedName>
        <fullName evidence="2">SUI1 domain-containing protein</fullName>
    </recommendedName>
</protein>
<dbReference type="EMBL" id="JARJLR010000233">
    <property type="protein sequence ID" value="MDF3842688.1"/>
    <property type="molecule type" value="Genomic_DNA"/>
</dbReference>
<feature type="coiled-coil region" evidence="1">
    <location>
        <begin position="144"/>
        <end position="171"/>
    </location>
</feature>
<proteinExistence type="predicted"/>
<name>A0AAW6P8I2_9PSED</name>
<evidence type="ECO:0000313" key="4">
    <source>
        <dbReference type="Proteomes" id="UP001220662"/>
    </source>
</evidence>
<dbReference type="Pfam" id="PF06892">
    <property type="entry name" value="Phage_CP76"/>
    <property type="match status" value="1"/>
</dbReference>
<sequence length="176" mass="19353">MSRARVSSSERAQRQILPFDLSLYHAARDYQGGINALAGCFGRSPSTLAHKLSPTSERHVLSPIEAMEILQATRDPRIVDSVIEAFGDAAWTDLRDVAQDIDRECDSAASVLKAIGETLQRQSELTQTIAEHLANDGEIDADELAQQKLLLRRLQGALIALERRLEQEAEGAGYGR</sequence>
<evidence type="ECO:0000259" key="2">
    <source>
        <dbReference type="PROSITE" id="PS50296"/>
    </source>
</evidence>
<keyword evidence="1" id="KW-0175">Coiled coil</keyword>
<dbReference type="InterPro" id="IPR001950">
    <property type="entry name" value="SUI1"/>
</dbReference>
<dbReference type="PROSITE" id="PS50296">
    <property type="entry name" value="SUI1"/>
    <property type="match status" value="1"/>
</dbReference>
<evidence type="ECO:0000256" key="1">
    <source>
        <dbReference type="SAM" id="Coils"/>
    </source>
</evidence>
<accession>A0AAW6P8I2</accession>
<dbReference type="InterPro" id="IPR009679">
    <property type="entry name" value="Phage_186_CII-like"/>
</dbReference>